<dbReference type="Proteomes" id="UP001552299">
    <property type="component" value="Unassembled WGS sequence"/>
</dbReference>
<reference evidence="2 3" key="1">
    <citation type="journal article" date="2024" name="Plant Biotechnol. J.">
        <title>Dendrobium thyrsiflorum genome and its molecular insights into genes involved in important horticultural traits.</title>
        <authorList>
            <person name="Chen B."/>
            <person name="Wang J.Y."/>
            <person name="Zheng P.J."/>
            <person name="Li K.L."/>
            <person name="Liang Y.M."/>
            <person name="Chen X.F."/>
            <person name="Zhang C."/>
            <person name="Zhao X."/>
            <person name="He X."/>
            <person name="Zhang G.Q."/>
            <person name="Liu Z.J."/>
            <person name="Xu Q."/>
        </authorList>
    </citation>
    <scope>NUCLEOTIDE SEQUENCE [LARGE SCALE GENOMIC DNA]</scope>
    <source>
        <strain evidence="2">GZMU011</strain>
    </source>
</reference>
<accession>A0ABD0U4Q0</accession>
<sequence>MSSLDGPTKLWRQAVVRQNSDVRRWSGRTSGLRWWSSRTPALGDGPAERRASSGGPAEFQALVDGPTEVRRQSTVRQNSGVRRWSNGASGLKWWSASGGGPTERRASGTWWSGRMSGLRWSRRSKETRAISDLSLGSLGLGVPFQEERGALFIDFLEWHGL</sequence>
<dbReference type="EMBL" id="JANQDX010000018">
    <property type="protein sequence ID" value="KAL0907154.1"/>
    <property type="molecule type" value="Genomic_DNA"/>
</dbReference>
<keyword evidence="3" id="KW-1185">Reference proteome</keyword>
<evidence type="ECO:0000313" key="3">
    <source>
        <dbReference type="Proteomes" id="UP001552299"/>
    </source>
</evidence>
<gene>
    <name evidence="2" type="ORF">M5K25_025701</name>
</gene>
<name>A0ABD0U4Q0_DENTH</name>
<feature type="region of interest" description="Disordered" evidence="1">
    <location>
        <begin position="36"/>
        <end position="60"/>
    </location>
</feature>
<organism evidence="2 3">
    <name type="scientific">Dendrobium thyrsiflorum</name>
    <name type="common">Pinecone-like raceme dendrobium</name>
    <name type="synonym">Orchid</name>
    <dbReference type="NCBI Taxonomy" id="117978"/>
    <lineage>
        <taxon>Eukaryota</taxon>
        <taxon>Viridiplantae</taxon>
        <taxon>Streptophyta</taxon>
        <taxon>Embryophyta</taxon>
        <taxon>Tracheophyta</taxon>
        <taxon>Spermatophyta</taxon>
        <taxon>Magnoliopsida</taxon>
        <taxon>Liliopsida</taxon>
        <taxon>Asparagales</taxon>
        <taxon>Orchidaceae</taxon>
        <taxon>Epidendroideae</taxon>
        <taxon>Malaxideae</taxon>
        <taxon>Dendrobiinae</taxon>
        <taxon>Dendrobium</taxon>
    </lineage>
</organism>
<protein>
    <submittedName>
        <fullName evidence="2">Uncharacterized protein</fullName>
    </submittedName>
</protein>
<proteinExistence type="predicted"/>
<dbReference type="AlphaFoldDB" id="A0ABD0U4Q0"/>
<comment type="caution">
    <text evidence="2">The sequence shown here is derived from an EMBL/GenBank/DDBJ whole genome shotgun (WGS) entry which is preliminary data.</text>
</comment>
<evidence type="ECO:0000313" key="2">
    <source>
        <dbReference type="EMBL" id="KAL0907154.1"/>
    </source>
</evidence>
<evidence type="ECO:0000256" key="1">
    <source>
        <dbReference type="SAM" id="MobiDB-lite"/>
    </source>
</evidence>